<dbReference type="InterPro" id="IPR052039">
    <property type="entry name" value="Caspase-related_regulators"/>
</dbReference>
<dbReference type="InterPro" id="IPR001309">
    <property type="entry name" value="Pept_C14_p20"/>
</dbReference>
<feature type="domain" description="Caspase family p20" evidence="1">
    <location>
        <begin position="3"/>
        <end position="133"/>
    </location>
</feature>
<dbReference type="OrthoDB" id="9768004at2"/>
<dbReference type="EMBL" id="CP000089">
    <property type="protein sequence ID" value="AAZ47282.1"/>
    <property type="molecule type" value="Genomic_DNA"/>
</dbReference>
<dbReference type="STRING" id="159087.Daro_2549"/>
<dbReference type="PROSITE" id="PS50208">
    <property type="entry name" value="CASPASE_P20"/>
    <property type="match status" value="1"/>
</dbReference>
<dbReference type="Gene3D" id="3.40.50.1460">
    <property type="match status" value="1"/>
</dbReference>
<name>Q47CZ9_DECAR</name>
<organism evidence="2">
    <name type="scientific">Dechloromonas aromatica (strain RCB)</name>
    <dbReference type="NCBI Taxonomy" id="159087"/>
    <lineage>
        <taxon>Bacteria</taxon>
        <taxon>Pseudomonadati</taxon>
        <taxon>Pseudomonadota</taxon>
        <taxon>Betaproteobacteria</taxon>
        <taxon>Rhodocyclales</taxon>
        <taxon>Azonexaceae</taxon>
        <taxon>Dechloromonas</taxon>
    </lineage>
</organism>
<evidence type="ECO:0000259" key="1">
    <source>
        <dbReference type="PROSITE" id="PS50208"/>
    </source>
</evidence>
<gene>
    <name evidence="2" type="ordered locus">Daro_2549</name>
</gene>
<dbReference type="KEGG" id="dar:Daro_2549"/>
<reference evidence="2" key="1">
    <citation type="submission" date="2005-08" db="EMBL/GenBank/DDBJ databases">
        <title>Complete sequence of Dechloromonas aromatica RCB.</title>
        <authorList>
            <person name="Salinero K.K."/>
            <person name="Copeland A."/>
            <person name="Lucas S."/>
            <person name="Lapidus A."/>
            <person name="Barry K."/>
            <person name="Detter J.C."/>
            <person name="Glavina T."/>
            <person name="Hammon N."/>
            <person name="Israni S."/>
            <person name="Pitluck S."/>
            <person name="Di Bartolo G."/>
            <person name="Trong S."/>
            <person name="Schmutz J."/>
            <person name="Larimer F."/>
            <person name="Land M."/>
            <person name="Ivanova N."/>
            <person name="Richardson P."/>
        </authorList>
    </citation>
    <scope>NUCLEOTIDE SEQUENCE</scope>
    <source>
        <strain evidence="2">RCB</strain>
    </source>
</reference>
<dbReference type="PANTHER" id="PTHR22576:SF37">
    <property type="entry name" value="MUCOSA-ASSOCIATED LYMPHOID TISSUE LYMPHOMA TRANSLOCATION PROTEIN 1"/>
    <property type="match status" value="1"/>
</dbReference>
<dbReference type="PANTHER" id="PTHR22576">
    <property type="entry name" value="MUCOSA ASSOCIATED LYMPHOID TISSUE LYMPHOMA TRANSLOCATION PROTEIN 1/PARACASPASE"/>
    <property type="match status" value="1"/>
</dbReference>
<dbReference type="GO" id="GO:0004197">
    <property type="term" value="F:cysteine-type endopeptidase activity"/>
    <property type="evidence" value="ECO:0007669"/>
    <property type="project" value="InterPro"/>
</dbReference>
<accession>Q47CZ9</accession>
<dbReference type="SUPFAM" id="SSF52129">
    <property type="entry name" value="Caspase-like"/>
    <property type="match status" value="1"/>
</dbReference>
<dbReference type="HOGENOM" id="CLU_044439_0_0_4"/>
<dbReference type="GO" id="GO:0006508">
    <property type="term" value="P:proteolysis"/>
    <property type="evidence" value="ECO:0007669"/>
    <property type="project" value="InterPro"/>
</dbReference>
<proteinExistence type="predicted"/>
<dbReference type="eggNOG" id="COG4249">
    <property type="taxonomic scope" value="Bacteria"/>
</dbReference>
<dbReference type="InterPro" id="IPR011600">
    <property type="entry name" value="Pept_C14_caspase"/>
</dbReference>
<dbReference type="Pfam" id="PF00656">
    <property type="entry name" value="Peptidase_C14"/>
    <property type="match status" value="1"/>
</dbReference>
<sequence length="489" mass="53751">MSRRLTALVIGNGAYEDASELENPVNDAEDVAAKLEACGFSVIKEIDCTAAAMDRALKRFKGELPDNDVGLFFFAGHGMQIEGENYLAAVDTDTAGEVEAKYSSLPLNRVIETMEKAATSTSITILDACRDNPFERAWHRSAATRGLAPVYAPKGTLIAYATSPGQTASDGHGRNGAYTAALLQHIATPDCSIENMFKRVRNTLSAATHGKQISWEHTSLSGEFYFNLSLGARIDDYSDSALSDGLFVPDEAKASHRIIKALKSLTWPVQNPAIDGFLSDIANKASLDSLFVLGRNIYQAACGGSNSAIAYLSDFAARTQAAKPEKRKALLDGMLFEVFFDPKAKLRKDFKTRRFEDLFALQQHKNLSSSFDFITECLLPEAGRFYSTPGRKHPVVVDVATTPDSAANTYRLKSIHCGGTSIMWLEDEDYAVEPGEIPNAEKMTIAKFEARLAEQMAVPSHLLTINYLSFDKQAHERILFPYGWTVRKR</sequence>
<dbReference type="InterPro" id="IPR029030">
    <property type="entry name" value="Caspase-like_dom_sf"/>
</dbReference>
<dbReference type="AlphaFoldDB" id="Q47CZ9"/>
<protein>
    <submittedName>
        <fullName evidence="2">Peptidase C14, caspase catalytic subunit p20</fullName>
    </submittedName>
</protein>
<evidence type="ECO:0000313" key="2">
    <source>
        <dbReference type="EMBL" id="AAZ47282.1"/>
    </source>
</evidence>
<dbReference type="MEROPS" id="C14.026"/>